<evidence type="ECO:0008006" key="3">
    <source>
        <dbReference type="Google" id="ProtNLM"/>
    </source>
</evidence>
<name>A0ABV8GR09_9ACTN</name>
<evidence type="ECO:0000313" key="2">
    <source>
        <dbReference type="Proteomes" id="UP001595851"/>
    </source>
</evidence>
<organism evidence="1 2">
    <name type="scientific">Nonomuraea purpurea</name>
    <dbReference type="NCBI Taxonomy" id="1849276"/>
    <lineage>
        <taxon>Bacteria</taxon>
        <taxon>Bacillati</taxon>
        <taxon>Actinomycetota</taxon>
        <taxon>Actinomycetes</taxon>
        <taxon>Streptosporangiales</taxon>
        <taxon>Streptosporangiaceae</taxon>
        <taxon>Nonomuraea</taxon>
    </lineage>
</organism>
<dbReference type="Proteomes" id="UP001595851">
    <property type="component" value="Unassembled WGS sequence"/>
</dbReference>
<protein>
    <recommendedName>
        <fullName evidence="3">ATP-binding protein</fullName>
    </recommendedName>
</protein>
<comment type="caution">
    <text evidence="1">The sequence shown here is derived from an EMBL/GenBank/DDBJ whole genome shotgun (WGS) entry which is preliminary data.</text>
</comment>
<gene>
    <name evidence="1" type="ORF">ACFOY2_50115</name>
</gene>
<feature type="non-terminal residue" evidence="1">
    <location>
        <position position="1"/>
    </location>
</feature>
<reference evidence="2" key="1">
    <citation type="journal article" date="2019" name="Int. J. Syst. Evol. Microbiol.">
        <title>The Global Catalogue of Microorganisms (GCM) 10K type strain sequencing project: providing services to taxonomists for standard genome sequencing and annotation.</title>
        <authorList>
            <consortium name="The Broad Institute Genomics Platform"/>
            <consortium name="The Broad Institute Genome Sequencing Center for Infectious Disease"/>
            <person name="Wu L."/>
            <person name="Ma J."/>
        </authorList>
    </citation>
    <scope>NUCLEOTIDE SEQUENCE [LARGE SCALE GENOMIC DNA]</scope>
    <source>
        <strain evidence="2">TBRC 1276</strain>
    </source>
</reference>
<proteinExistence type="predicted"/>
<evidence type="ECO:0000313" key="1">
    <source>
        <dbReference type="EMBL" id="MFC4015444.1"/>
    </source>
</evidence>
<dbReference type="EMBL" id="JBHSBI010000045">
    <property type="protein sequence ID" value="MFC4015444.1"/>
    <property type="molecule type" value="Genomic_DNA"/>
</dbReference>
<keyword evidence="2" id="KW-1185">Reference proteome</keyword>
<dbReference type="Gene3D" id="3.30.565.10">
    <property type="entry name" value="Histidine kinase-like ATPase, C-terminal domain"/>
    <property type="match status" value="1"/>
</dbReference>
<accession>A0ABV8GR09</accession>
<sequence>PAALKGARRVRAGGHWKRTCTSRHLASGLPVLQHTASGLGGGLVVVDVVGVGTDLARIEVTDDGADTIPRPRLSDGLDSRGRGLRLVEQISTAWGLRQLGRSRHLTVWAEFPTVINAAHLCEATSNVLMREIGA</sequence>
<dbReference type="InterPro" id="IPR036890">
    <property type="entry name" value="HATPase_C_sf"/>
</dbReference>